<dbReference type="HOGENOM" id="CLU_2909191_0_0_7"/>
<feature type="non-terminal residue" evidence="1">
    <location>
        <position position="1"/>
    </location>
</feature>
<proteinExistence type="predicted"/>
<keyword evidence="2" id="KW-1185">Reference proteome</keyword>
<sequence length="62" mass="7090">NDLELYDTETDPNEIVNLAHEPERYQQELLRLNATTNALIDLEIGVDQGTEYPGPVEQYNTI</sequence>
<protein>
    <recommendedName>
        <fullName evidence="3">N-sulphoglucosamine sulphohydrolase C-terminal domain-containing protein</fullName>
    </recommendedName>
</protein>
<name>W4LTF0_9BACT</name>
<evidence type="ECO:0000313" key="2">
    <source>
        <dbReference type="Proteomes" id="UP000019140"/>
    </source>
</evidence>
<dbReference type="EMBL" id="AZHX01001640">
    <property type="protein sequence ID" value="ETX01258.1"/>
    <property type="molecule type" value="Genomic_DNA"/>
</dbReference>
<dbReference type="AlphaFoldDB" id="W4LTF0"/>
<dbReference type="Proteomes" id="UP000019140">
    <property type="component" value="Unassembled WGS sequence"/>
</dbReference>
<dbReference type="InterPro" id="IPR017850">
    <property type="entry name" value="Alkaline_phosphatase_core_sf"/>
</dbReference>
<reference evidence="1 2" key="1">
    <citation type="journal article" date="2014" name="Nature">
        <title>An environmental bacterial taxon with a large and distinct metabolic repertoire.</title>
        <authorList>
            <person name="Wilson M.C."/>
            <person name="Mori T."/>
            <person name="Ruckert C."/>
            <person name="Uria A.R."/>
            <person name="Helf M.J."/>
            <person name="Takada K."/>
            <person name="Gernert C."/>
            <person name="Steffens U.A."/>
            <person name="Heycke N."/>
            <person name="Schmitt S."/>
            <person name="Rinke C."/>
            <person name="Helfrich E.J."/>
            <person name="Brachmann A.O."/>
            <person name="Gurgui C."/>
            <person name="Wakimoto T."/>
            <person name="Kracht M."/>
            <person name="Crusemann M."/>
            <person name="Hentschel U."/>
            <person name="Abe I."/>
            <person name="Matsunaga S."/>
            <person name="Kalinowski J."/>
            <person name="Takeyama H."/>
            <person name="Piel J."/>
        </authorList>
    </citation>
    <scope>NUCLEOTIDE SEQUENCE [LARGE SCALE GENOMIC DNA]</scope>
    <source>
        <strain evidence="2">TSY2</strain>
    </source>
</reference>
<evidence type="ECO:0000313" key="1">
    <source>
        <dbReference type="EMBL" id="ETX01258.1"/>
    </source>
</evidence>
<accession>W4LTF0</accession>
<organism evidence="1 2">
    <name type="scientific">Candidatus Entotheonella gemina</name>
    <dbReference type="NCBI Taxonomy" id="1429439"/>
    <lineage>
        <taxon>Bacteria</taxon>
        <taxon>Pseudomonadati</taxon>
        <taxon>Nitrospinota/Tectimicrobiota group</taxon>
        <taxon>Candidatus Tectimicrobiota</taxon>
        <taxon>Candidatus Entotheonellia</taxon>
        <taxon>Candidatus Entotheonellales</taxon>
        <taxon>Candidatus Entotheonellaceae</taxon>
        <taxon>Candidatus Entotheonella</taxon>
    </lineage>
</organism>
<evidence type="ECO:0008006" key="3">
    <source>
        <dbReference type="Google" id="ProtNLM"/>
    </source>
</evidence>
<dbReference type="SUPFAM" id="SSF53649">
    <property type="entry name" value="Alkaline phosphatase-like"/>
    <property type="match status" value="1"/>
</dbReference>
<comment type="caution">
    <text evidence="1">The sequence shown here is derived from an EMBL/GenBank/DDBJ whole genome shotgun (WGS) entry which is preliminary data.</text>
</comment>
<gene>
    <name evidence="1" type="ORF">ETSY2_37565</name>
</gene>